<sequence>MIRLCTLLLLFTSSLIFAQDYTITGTVKEKESQQLLESATIYAESIKDSTLISYTISENNGGFQLDFKTSEPKVNVFFTYNGYKSVMKEFVLNKPKFEVGDILLQPQLQELDGVSVVGERIPITIKKDTLEFNADSFKTRPDATVEDVLKKLPGVEIDSEGKITVNGKEVNQVLVNGQVFFSNDPKVATKSLPKEIISKIQITDTKTKTQEFAGEEGNGETKTINLTIKEDKNKGMMGRLSAGYGTDDRYQLNGLLNYFNNKERVSILTGANNINNAGFSFDEIYDMVGNTSRGISFNSNGAFSVGGMSFGFGQGIVTTSNLGASYANAKKGKYELDANYFFTSSDSYNDQRTNRENFLPDGSFFTNSESNFEGTTKSHRGAANLEFDIDETLRISVQPAMSVNNTDSENISATESISDQDELINRNRSRTVSNGEQRNFTNQLNIFKKLDTIGRYIRFGFSNNNTENMNVSNFYTRREVFGDNPSDEELDQQTFTNATTDSYNLGFTYNHPLSKKTFVSLGYNFRNAMNKNEKSVYDYDEVSQVYDDFNTLLSSDFNFENKQHYPEAGFRRNGEKFRFGLSARYFFTELDNEDFLQSTTFNNKYENLLFTANANYSFDKRKRMSLWYYSDLNMPSVRQLQPVPDVSNPLNIVIGNPDLNPSTNHSLSLSFNNYNWQERTGMFFHASLRAETDKIVAVTTTDEDFIRTTEYRNIDGNYSIYGSARYSKQFKKDSTFTAKINIKPYFNYNKGVSFSNGEQLESNSYSITPRISTTLNFLEMLELEPGYEFGYTDTRYNLSAVDDINFVTQRATLKTTTYWPKNLIWGNDISYTYNSNVGPGFDKDALFWNMSLGMQMFKEKATLKVLAYDLLNQNNNTRRSTGTDYIQDFQGTVLQRYFMMSFTFKFDQFGGKKKKSSMMYLD</sequence>
<feature type="signal peptide" evidence="1">
    <location>
        <begin position="1"/>
        <end position="18"/>
    </location>
</feature>
<proteinExistence type="predicted"/>
<evidence type="ECO:0000256" key="1">
    <source>
        <dbReference type="SAM" id="SignalP"/>
    </source>
</evidence>
<evidence type="ECO:0000259" key="2">
    <source>
        <dbReference type="Pfam" id="PF14905"/>
    </source>
</evidence>
<dbReference type="InterPro" id="IPR008969">
    <property type="entry name" value="CarboxyPept-like_regulatory"/>
</dbReference>
<name>A0A1I6VSD4_9FLAO</name>
<feature type="chain" id="PRO_5010300625" evidence="1">
    <location>
        <begin position="19"/>
        <end position="922"/>
    </location>
</feature>
<accession>A0A1I6VSD4</accession>
<gene>
    <name evidence="3" type="ORF">SAMN04487906_3326</name>
</gene>
<organism evidence="3 4">
    <name type="scientific">Zhouia amylolytica</name>
    <dbReference type="NCBI Taxonomy" id="376730"/>
    <lineage>
        <taxon>Bacteria</taxon>
        <taxon>Pseudomonadati</taxon>
        <taxon>Bacteroidota</taxon>
        <taxon>Flavobacteriia</taxon>
        <taxon>Flavobacteriales</taxon>
        <taxon>Flavobacteriaceae</taxon>
        <taxon>Zhouia</taxon>
    </lineage>
</organism>
<dbReference type="Pfam" id="PF14905">
    <property type="entry name" value="OMP_b-brl_3"/>
    <property type="match status" value="1"/>
</dbReference>
<dbReference type="RefSeq" id="WP_074980238.1">
    <property type="nucleotide sequence ID" value="NZ_FPAG01000012.1"/>
</dbReference>
<reference evidence="3 4" key="1">
    <citation type="submission" date="2016-10" db="EMBL/GenBank/DDBJ databases">
        <authorList>
            <person name="de Groot N.N."/>
        </authorList>
    </citation>
    <scope>NUCLEOTIDE SEQUENCE [LARGE SCALE GENOMIC DNA]</scope>
    <source>
        <strain evidence="3 4">CGMCC 1.6114</strain>
    </source>
</reference>
<dbReference type="SUPFAM" id="SSF56935">
    <property type="entry name" value="Porins"/>
    <property type="match status" value="1"/>
</dbReference>
<dbReference type="InterPro" id="IPR041700">
    <property type="entry name" value="OMP_b-brl_3"/>
</dbReference>
<evidence type="ECO:0000313" key="3">
    <source>
        <dbReference type="EMBL" id="SFT16596.1"/>
    </source>
</evidence>
<keyword evidence="1" id="KW-0732">Signal</keyword>
<dbReference type="AlphaFoldDB" id="A0A1I6VSD4"/>
<protein>
    <submittedName>
        <fullName evidence="3">CarboxypepD_reg-like domain-containing protein</fullName>
    </submittedName>
</protein>
<dbReference type="SUPFAM" id="SSF49464">
    <property type="entry name" value="Carboxypeptidase regulatory domain-like"/>
    <property type="match status" value="1"/>
</dbReference>
<dbReference type="OrthoDB" id="1682379at2"/>
<dbReference type="Proteomes" id="UP000183209">
    <property type="component" value="Unassembled WGS sequence"/>
</dbReference>
<feature type="domain" description="Outer membrane protein beta-barrel" evidence="2">
    <location>
        <begin position="448"/>
        <end position="777"/>
    </location>
</feature>
<dbReference type="EMBL" id="FPAG01000012">
    <property type="protein sequence ID" value="SFT16596.1"/>
    <property type="molecule type" value="Genomic_DNA"/>
</dbReference>
<evidence type="ECO:0000313" key="4">
    <source>
        <dbReference type="Proteomes" id="UP000183209"/>
    </source>
</evidence>